<dbReference type="FunCoup" id="A0A0H2SEZ9">
    <property type="interactions" value="189"/>
</dbReference>
<dbReference type="Pfam" id="PF00022">
    <property type="entry name" value="Actin"/>
    <property type="match status" value="1"/>
</dbReference>
<dbReference type="EMBL" id="KQ085926">
    <property type="protein sequence ID" value="KLO15641.1"/>
    <property type="molecule type" value="Genomic_DNA"/>
</dbReference>
<dbReference type="OrthoDB" id="5132116at2759"/>
<dbReference type="AlphaFoldDB" id="A0A0H2SEZ9"/>
<gene>
    <name evidence="2" type="ORF">SCHPADRAFT_938488</name>
</gene>
<dbReference type="Gene3D" id="3.30.420.40">
    <property type="match status" value="3"/>
</dbReference>
<organism evidence="2 3">
    <name type="scientific">Schizopora paradoxa</name>
    <dbReference type="NCBI Taxonomy" id="27342"/>
    <lineage>
        <taxon>Eukaryota</taxon>
        <taxon>Fungi</taxon>
        <taxon>Dikarya</taxon>
        <taxon>Basidiomycota</taxon>
        <taxon>Agaricomycotina</taxon>
        <taxon>Agaricomycetes</taxon>
        <taxon>Hymenochaetales</taxon>
        <taxon>Schizoporaceae</taxon>
        <taxon>Schizopora</taxon>
    </lineage>
</organism>
<dbReference type="SMART" id="SM00268">
    <property type="entry name" value="ACTIN"/>
    <property type="match status" value="1"/>
</dbReference>
<sequence length="438" mass="47929">MVNYGADEVSAIVVDIGTSSIRAGYAGDDTPKCVIPTSYGYTIDPNEPGDVPMESTEAMNGEQKVGASSSNAKLHIGQNGPSLYRSGMEVRNPMQGGLINDFTPIQPLLQHALVDNLRVDPSEHPVLVTETAWNTAANRERMAEIMFEEFKVPAFFISNSGVLTAFAAGKGTALVIDLGHTEASVTPVVDGFVLRKGLTHSSLPQFVHAHAKHLLANPAAHRQPIDLTPHQLISSKKPVEPGMQPIYTLRDDRIPGVTPTWREWYEDREVDEWIMSVAAVLDQGWNDQAAAARGPRQYEFPTGYNNMFGPERFFIGEQFFTHSPHMVQSNPNIPKTLPALIAQSLSACEPDLRTVLLANVVLCGGSSLFSGLADRLNNELSRSFAHVKIHAPGNPTERKFGGWLGGSILASLGTFQQLWVSKEEWQEHGKAIITQRCK</sequence>
<dbReference type="CDD" id="cd13395">
    <property type="entry name" value="ASKHA_NBD_Arp4_ACTL6-like"/>
    <property type="match status" value="1"/>
</dbReference>
<dbReference type="InterPro" id="IPR004000">
    <property type="entry name" value="Actin"/>
</dbReference>
<dbReference type="Proteomes" id="UP000053477">
    <property type="component" value="Unassembled WGS sequence"/>
</dbReference>
<reference evidence="2 3" key="1">
    <citation type="submission" date="2015-04" db="EMBL/GenBank/DDBJ databases">
        <title>Complete genome sequence of Schizopora paradoxa KUC8140, a cosmopolitan wood degrader in East Asia.</title>
        <authorList>
            <consortium name="DOE Joint Genome Institute"/>
            <person name="Min B."/>
            <person name="Park H."/>
            <person name="Jang Y."/>
            <person name="Kim J.-J."/>
            <person name="Kim K.H."/>
            <person name="Pangilinan J."/>
            <person name="Lipzen A."/>
            <person name="Riley R."/>
            <person name="Grigoriev I.V."/>
            <person name="Spatafora J.W."/>
            <person name="Choi I.-G."/>
        </authorList>
    </citation>
    <scope>NUCLEOTIDE SEQUENCE [LARGE SCALE GENOMIC DNA]</scope>
    <source>
        <strain evidence="2 3">KUC8140</strain>
    </source>
</reference>
<comment type="similarity">
    <text evidence="1">Belongs to the actin family.</text>
</comment>
<dbReference type="Gene3D" id="3.90.640.10">
    <property type="entry name" value="Actin, Chain A, domain 4"/>
    <property type="match status" value="1"/>
</dbReference>
<proteinExistence type="inferred from homology"/>
<dbReference type="PANTHER" id="PTHR11937">
    <property type="entry name" value="ACTIN"/>
    <property type="match status" value="1"/>
</dbReference>
<dbReference type="STRING" id="27342.A0A0H2SEZ9"/>
<keyword evidence="3" id="KW-1185">Reference proteome</keyword>
<protein>
    <submittedName>
        <fullName evidence="2">Actin-related protein Arp4p</fullName>
    </submittedName>
</protein>
<evidence type="ECO:0000313" key="3">
    <source>
        <dbReference type="Proteomes" id="UP000053477"/>
    </source>
</evidence>
<dbReference type="InParanoid" id="A0A0H2SEZ9"/>
<dbReference type="InterPro" id="IPR043129">
    <property type="entry name" value="ATPase_NBD"/>
</dbReference>
<name>A0A0H2SEZ9_9AGAM</name>
<evidence type="ECO:0000313" key="2">
    <source>
        <dbReference type="EMBL" id="KLO15641.1"/>
    </source>
</evidence>
<dbReference type="FunFam" id="3.30.420.40:FF:000058">
    <property type="entry name" value="Putative actin-related protein 5"/>
    <property type="match status" value="1"/>
</dbReference>
<accession>A0A0H2SEZ9</accession>
<dbReference type="SUPFAM" id="SSF53067">
    <property type="entry name" value="Actin-like ATPase domain"/>
    <property type="match status" value="2"/>
</dbReference>
<dbReference type="FunFam" id="3.30.420.40:FF:000050">
    <property type="entry name" value="Actin, alpha skeletal muscle"/>
    <property type="match status" value="1"/>
</dbReference>
<evidence type="ECO:0000256" key="1">
    <source>
        <dbReference type="RuleBase" id="RU000487"/>
    </source>
</evidence>